<comment type="similarity">
    <text evidence="7">Belongs to the binding-protein-dependent transport system permease family.</text>
</comment>
<dbReference type="RefSeq" id="WP_408158748.1">
    <property type="nucleotide sequence ID" value="NZ_JAQQFM010000006.1"/>
</dbReference>
<dbReference type="InterPro" id="IPR050901">
    <property type="entry name" value="BP-dep_ABC_trans_perm"/>
</dbReference>
<keyword evidence="5 7" id="KW-1133">Transmembrane helix</keyword>
<sequence length="293" mass="32829">MSKKKDDQLETQGMDFLQSMPRRWVTIYLPLIIFLIVLLFPFYWMVITAFKPDGELLSQSGNPFWVIAPTLAHFKKLLFDTQYPAWLLNTVIVSVVSTVVSLAASVFAAYAIERLRFQGSKQVGLGIFLAYLIPPSILFIPLAAIVFKLGLFDTRWALILTYPTFLIPFCTWLLMGYFRSIPYELEECALIDGATRWEILVKIILPLAVPGLISAGIFAFTLSWNEFIYALTFISSSEVKTVPVGIVTELVDGDVYHWGALMAGALLGSLPVAVVYSFFVEYYVSGMTGAVKE</sequence>
<accession>A0ABW9ACQ6</accession>
<protein>
    <submittedName>
        <fullName evidence="9">Carbohydrate ABC transporter permease</fullName>
    </submittedName>
</protein>
<evidence type="ECO:0000313" key="10">
    <source>
        <dbReference type="Proteomes" id="UP001629246"/>
    </source>
</evidence>
<evidence type="ECO:0000256" key="6">
    <source>
        <dbReference type="ARBA" id="ARBA00023136"/>
    </source>
</evidence>
<feature type="transmembrane region" description="Helical" evidence="7">
    <location>
        <begin position="199"/>
        <end position="222"/>
    </location>
</feature>
<dbReference type="PROSITE" id="PS50928">
    <property type="entry name" value="ABC_TM1"/>
    <property type="match status" value="1"/>
</dbReference>
<dbReference type="PANTHER" id="PTHR32243:SF18">
    <property type="entry name" value="INNER MEMBRANE ABC TRANSPORTER PERMEASE PROTEIN YCJP"/>
    <property type="match status" value="1"/>
</dbReference>
<dbReference type="Pfam" id="PF00528">
    <property type="entry name" value="BPD_transp_1"/>
    <property type="match status" value="1"/>
</dbReference>
<evidence type="ECO:0000313" key="9">
    <source>
        <dbReference type="EMBL" id="MFL9925558.1"/>
    </source>
</evidence>
<feature type="transmembrane region" description="Helical" evidence="7">
    <location>
        <begin position="159"/>
        <end position="178"/>
    </location>
</feature>
<keyword evidence="6 7" id="KW-0472">Membrane</keyword>
<dbReference type="SUPFAM" id="SSF161098">
    <property type="entry name" value="MetI-like"/>
    <property type="match status" value="1"/>
</dbReference>
<feature type="transmembrane region" description="Helical" evidence="7">
    <location>
        <begin position="123"/>
        <end position="147"/>
    </location>
</feature>
<evidence type="ECO:0000256" key="2">
    <source>
        <dbReference type="ARBA" id="ARBA00022448"/>
    </source>
</evidence>
<dbReference type="Gene3D" id="1.10.3720.10">
    <property type="entry name" value="MetI-like"/>
    <property type="match status" value="1"/>
</dbReference>
<proteinExistence type="inferred from homology"/>
<evidence type="ECO:0000256" key="7">
    <source>
        <dbReference type="RuleBase" id="RU363032"/>
    </source>
</evidence>
<dbReference type="InterPro" id="IPR000515">
    <property type="entry name" value="MetI-like"/>
</dbReference>
<keyword evidence="10" id="KW-1185">Reference proteome</keyword>
<evidence type="ECO:0000256" key="5">
    <source>
        <dbReference type="ARBA" id="ARBA00022989"/>
    </source>
</evidence>
<comment type="caution">
    <text evidence="9">The sequence shown here is derived from an EMBL/GenBank/DDBJ whole genome shotgun (WGS) entry which is preliminary data.</text>
</comment>
<dbReference type="CDD" id="cd06261">
    <property type="entry name" value="TM_PBP2"/>
    <property type="match status" value="1"/>
</dbReference>
<feature type="transmembrane region" description="Helical" evidence="7">
    <location>
        <begin position="24"/>
        <end position="46"/>
    </location>
</feature>
<gene>
    <name evidence="9" type="ORF">PQR62_14860</name>
</gene>
<comment type="subcellular location">
    <subcellularLocation>
        <location evidence="1 7">Cell membrane</location>
        <topology evidence="1 7">Multi-pass membrane protein</topology>
    </subcellularLocation>
</comment>
<evidence type="ECO:0000256" key="4">
    <source>
        <dbReference type="ARBA" id="ARBA00022692"/>
    </source>
</evidence>
<keyword evidence="2 7" id="KW-0813">Transport</keyword>
<evidence type="ECO:0000256" key="1">
    <source>
        <dbReference type="ARBA" id="ARBA00004651"/>
    </source>
</evidence>
<feature type="transmembrane region" description="Helical" evidence="7">
    <location>
        <begin position="255"/>
        <end position="279"/>
    </location>
</feature>
<dbReference type="InterPro" id="IPR035906">
    <property type="entry name" value="MetI-like_sf"/>
</dbReference>
<organism evidence="9 10">
    <name type="scientific">Herbaspirillum lusitanum</name>
    <dbReference type="NCBI Taxonomy" id="213312"/>
    <lineage>
        <taxon>Bacteria</taxon>
        <taxon>Pseudomonadati</taxon>
        <taxon>Pseudomonadota</taxon>
        <taxon>Betaproteobacteria</taxon>
        <taxon>Burkholderiales</taxon>
        <taxon>Oxalobacteraceae</taxon>
        <taxon>Herbaspirillum</taxon>
    </lineage>
</organism>
<keyword evidence="3" id="KW-1003">Cell membrane</keyword>
<feature type="domain" description="ABC transmembrane type-1" evidence="8">
    <location>
        <begin position="87"/>
        <end position="279"/>
    </location>
</feature>
<dbReference type="EMBL" id="JAQQFM010000006">
    <property type="protein sequence ID" value="MFL9925558.1"/>
    <property type="molecule type" value="Genomic_DNA"/>
</dbReference>
<dbReference type="Proteomes" id="UP001629246">
    <property type="component" value="Unassembled WGS sequence"/>
</dbReference>
<dbReference type="PANTHER" id="PTHR32243">
    <property type="entry name" value="MALTOSE TRANSPORT SYSTEM PERMEASE-RELATED"/>
    <property type="match status" value="1"/>
</dbReference>
<feature type="transmembrane region" description="Helical" evidence="7">
    <location>
        <begin position="86"/>
        <end position="111"/>
    </location>
</feature>
<evidence type="ECO:0000256" key="3">
    <source>
        <dbReference type="ARBA" id="ARBA00022475"/>
    </source>
</evidence>
<keyword evidence="4 7" id="KW-0812">Transmembrane</keyword>
<name>A0ABW9ACQ6_9BURK</name>
<reference evidence="9 10" key="1">
    <citation type="journal article" date="2024" name="Chem. Sci.">
        <title>Discovery of megapolipeptins by genome mining of a Burkholderiales bacteria collection.</title>
        <authorList>
            <person name="Paulo B.S."/>
            <person name="Recchia M.J.J."/>
            <person name="Lee S."/>
            <person name="Fergusson C.H."/>
            <person name="Romanowski S.B."/>
            <person name="Hernandez A."/>
            <person name="Krull N."/>
            <person name="Liu D.Y."/>
            <person name="Cavanagh H."/>
            <person name="Bos A."/>
            <person name="Gray C.A."/>
            <person name="Murphy B.T."/>
            <person name="Linington R.G."/>
            <person name="Eustaquio A.S."/>
        </authorList>
    </citation>
    <scope>NUCLEOTIDE SEQUENCE [LARGE SCALE GENOMIC DNA]</scope>
    <source>
        <strain evidence="9 10">RL21-008-BIB-A</strain>
    </source>
</reference>
<evidence type="ECO:0000259" key="8">
    <source>
        <dbReference type="PROSITE" id="PS50928"/>
    </source>
</evidence>